<reference evidence="2 3" key="1">
    <citation type="submission" date="2019-04" db="EMBL/GenBank/DDBJ databases">
        <title>Geobacter ruber sp. nov., ferric-reducing bacteria isolated from paddy soil.</title>
        <authorList>
            <person name="Xu Z."/>
            <person name="Masuda Y."/>
            <person name="Itoh H."/>
            <person name="Senoo K."/>
        </authorList>
    </citation>
    <scope>NUCLEOTIDE SEQUENCE [LARGE SCALE GENOMIC DNA]</scope>
    <source>
        <strain evidence="2 3">Red88</strain>
    </source>
</reference>
<name>A0A5A9X810_9BACT</name>
<protein>
    <submittedName>
        <fullName evidence="2">Cytochrome B6</fullName>
    </submittedName>
</protein>
<feature type="transmembrane region" description="Helical" evidence="1">
    <location>
        <begin position="108"/>
        <end position="127"/>
    </location>
</feature>
<dbReference type="AlphaFoldDB" id="A0A5A9X810"/>
<dbReference type="GO" id="GO:0016020">
    <property type="term" value="C:membrane"/>
    <property type="evidence" value="ECO:0007669"/>
    <property type="project" value="InterPro"/>
</dbReference>
<keyword evidence="1" id="KW-1133">Transmembrane helix</keyword>
<dbReference type="InterPro" id="IPR027387">
    <property type="entry name" value="Cytb/b6-like_sf"/>
</dbReference>
<dbReference type="RefSeq" id="WP_149309506.1">
    <property type="nucleotide sequence ID" value="NZ_SRSD01000011.1"/>
</dbReference>
<dbReference type="Gene3D" id="1.20.810.10">
    <property type="entry name" value="Cytochrome Bc1 Complex, Chain C"/>
    <property type="match status" value="1"/>
</dbReference>
<evidence type="ECO:0000313" key="2">
    <source>
        <dbReference type="EMBL" id="KAA0888349.1"/>
    </source>
</evidence>
<dbReference type="InterPro" id="IPR036150">
    <property type="entry name" value="Cyt_b/b6_C_sf"/>
</dbReference>
<dbReference type="GO" id="GO:0016491">
    <property type="term" value="F:oxidoreductase activity"/>
    <property type="evidence" value="ECO:0007669"/>
    <property type="project" value="InterPro"/>
</dbReference>
<dbReference type="NCBIfam" id="NF040970">
    <property type="entry name" value="memb_ExtQ"/>
    <property type="match status" value="1"/>
</dbReference>
<keyword evidence="1" id="KW-0472">Membrane</keyword>
<gene>
    <name evidence="2" type="ORF">ET418_16585</name>
</gene>
<evidence type="ECO:0000313" key="3">
    <source>
        <dbReference type="Proteomes" id="UP000324298"/>
    </source>
</evidence>
<dbReference type="Proteomes" id="UP000324298">
    <property type="component" value="Unassembled WGS sequence"/>
</dbReference>
<proteinExistence type="predicted"/>
<dbReference type="EMBL" id="SRSD01000011">
    <property type="protein sequence ID" value="KAA0888349.1"/>
    <property type="molecule type" value="Genomic_DNA"/>
</dbReference>
<organism evidence="2 3">
    <name type="scientific">Oryzomonas rubra</name>
    <dbReference type="NCBI Taxonomy" id="2509454"/>
    <lineage>
        <taxon>Bacteria</taxon>
        <taxon>Pseudomonadati</taxon>
        <taxon>Thermodesulfobacteriota</taxon>
        <taxon>Desulfuromonadia</taxon>
        <taxon>Geobacterales</taxon>
        <taxon>Geobacteraceae</taxon>
        <taxon>Oryzomonas</taxon>
    </lineage>
</organism>
<comment type="caution">
    <text evidence="2">The sequence shown here is derived from an EMBL/GenBank/DDBJ whole genome shotgun (WGS) entry which is preliminary data.</text>
</comment>
<feature type="transmembrane region" description="Helical" evidence="1">
    <location>
        <begin position="65"/>
        <end position="87"/>
    </location>
</feature>
<keyword evidence="1" id="KW-0812">Transmembrane</keyword>
<evidence type="ECO:0000256" key="1">
    <source>
        <dbReference type="SAM" id="Phobius"/>
    </source>
</evidence>
<dbReference type="OrthoDB" id="5398501at2"/>
<keyword evidence="3" id="KW-1185">Reference proteome</keyword>
<dbReference type="GO" id="GO:0009055">
    <property type="term" value="F:electron transfer activity"/>
    <property type="evidence" value="ECO:0007669"/>
    <property type="project" value="InterPro"/>
</dbReference>
<accession>A0A5A9X810</accession>
<dbReference type="SUPFAM" id="SSF81648">
    <property type="entry name" value="a domain/subunit of cytochrome bc1 complex (Ubiquinol-cytochrome c reductase)"/>
    <property type="match status" value="1"/>
</dbReference>
<sequence length="138" mass="15379">MKQGFVKSSPGFFRLIARSGLLFTAALLLAAAIIRAPLQEAANPALTPNPVKSAWFLLWIQELVSYSRFMIYPVMALGCLFLLLPWLPVGGRPHQAVWFPREQRTVNLLAVVAFLAIVALTIIALFFRGTNWSLSFHP</sequence>